<name>A0A0S4QHB5_9ACTN</name>
<dbReference type="InterPro" id="IPR036259">
    <property type="entry name" value="MFS_trans_sf"/>
</dbReference>
<feature type="transmembrane region" description="Helical" evidence="6">
    <location>
        <begin position="119"/>
        <end position="144"/>
    </location>
</feature>
<feature type="transmembrane region" description="Helical" evidence="6">
    <location>
        <begin position="89"/>
        <end position="107"/>
    </location>
</feature>
<keyword evidence="5 6" id="KW-0472">Membrane</keyword>
<feature type="transmembrane region" description="Helical" evidence="6">
    <location>
        <begin position="57"/>
        <end position="77"/>
    </location>
</feature>
<dbReference type="GO" id="GO:0005886">
    <property type="term" value="C:plasma membrane"/>
    <property type="evidence" value="ECO:0007669"/>
    <property type="project" value="UniProtKB-SubCell"/>
</dbReference>
<dbReference type="InterPro" id="IPR011701">
    <property type="entry name" value="MFS"/>
</dbReference>
<sequence>MTITPPADAAPPDHTPTGQAAGGYRLFLTARAISWTGSAISLVALPLLIYQRSGSPALTGLLTALEATPYLLLGLPAGAWADRLDPRRVLGLSALASCLLLASIPLADAAGLLTTSHLLVAAAGSATALTFSDAAGFRALAALVPPGLMGQATGRLSAVSTVIALLGPATGGLLATALGASTAIAVDAASFAVSAVLMARLPLPLTPTPGVPPAGRSLPAEIGEGLRWVWNHRLVRTLTLLGVGNSLTAGFITGLIVVVAVRHLDLPSDDGRIGLLYAAAGAGSLLASLLLPPLQRHLPVGWITLGGLAAGLLFLAGWSASRTLTLGALTLLGWQATNTLVSLNGIVIRQTVAPLELQARVNTTARIIAWGGQPAGALLGGLVTEHAGLGPALTLGSSGLALSLLTGAFTRLRHRDHLGALTPAAPRPTRAPA</sequence>
<keyword evidence="2" id="KW-1003">Cell membrane</keyword>
<evidence type="ECO:0000256" key="5">
    <source>
        <dbReference type="ARBA" id="ARBA00023136"/>
    </source>
</evidence>
<keyword evidence="3 6" id="KW-0812">Transmembrane</keyword>
<dbReference type="Proteomes" id="UP000198802">
    <property type="component" value="Unassembled WGS sequence"/>
</dbReference>
<comment type="subcellular location">
    <subcellularLocation>
        <location evidence="1">Cell membrane</location>
        <topology evidence="1">Multi-pass membrane protein</topology>
    </subcellularLocation>
</comment>
<keyword evidence="4 6" id="KW-1133">Transmembrane helix</keyword>
<feature type="transmembrane region" description="Helical" evidence="6">
    <location>
        <begin position="32"/>
        <end position="50"/>
    </location>
</feature>
<evidence type="ECO:0000313" key="8">
    <source>
        <dbReference type="Proteomes" id="UP000198802"/>
    </source>
</evidence>
<accession>A0A0S4QHB5</accession>
<evidence type="ECO:0000256" key="6">
    <source>
        <dbReference type="SAM" id="Phobius"/>
    </source>
</evidence>
<gene>
    <name evidence="7" type="ORF">Ga0074812_103403</name>
</gene>
<evidence type="ECO:0000313" key="7">
    <source>
        <dbReference type="EMBL" id="CUU54913.1"/>
    </source>
</evidence>
<feature type="transmembrane region" description="Helical" evidence="6">
    <location>
        <begin position="238"/>
        <end position="261"/>
    </location>
</feature>
<feature type="transmembrane region" description="Helical" evidence="6">
    <location>
        <begin position="273"/>
        <end position="294"/>
    </location>
</feature>
<feature type="transmembrane region" description="Helical" evidence="6">
    <location>
        <begin position="300"/>
        <end position="318"/>
    </location>
</feature>
<keyword evidence="8" id="KW-1185">Reference proteome</keyword>
<evidence type="ECO:0000256" key="2">
    <source>
        <dbReference type="ARBA" id="ARBA00022475"/>
    </source>
</evidence>
<dbReference type="PANTHER" id="PTHR23513">
    <property type="entry name" value="INTEGRAL MEMBRANE EFFLUX PROTEIN-RELATED"/>
    <property type="match status" value="1"/>
</dbReference>
<dbReference type="PANTHER" id="PTHR23513:SF6">
    <property type="entry name" value="MAJOR FACILITATOR SUPERFAMILY ASSOCIATED DOMAIN-CONTAINING PROTEIN"/>
    <property type="match status" value="1"/>
</dbReference>
<dbReference type="GO" id="GO:0022857">
    <property type="term" value="F:transmembrane transporter activity"/>
    <property type="evidence" value="ECO:0007669"/>
    <property type="project" value="InterPro"/>
</dbReference>
<dbReference type="RefSeq" id="WP_091272833.1">
    <property type="nucleotide sequence ID" value="NZ_FAOZ01000003.1"/>
</dbReference>
<evidence type="ECO:0000256" key="3">
    <source>
        <dbReference type="ARBA" id="ARBA00022692"/>
    </source>
</evidence>
<organism evidence="7 8">
    <name type="scientific">Parafrankia irregularis</name>
    <dbReference type="NCBI Taxonomy" id="795642"/>
    <lineage>
        <taxon>Bacteria</taxon>
        <taxon>Bacillati</taxon>
        <taxon>Actinomycetota</taxon>
        <taxon>Actinomycetes</taxon>
        <taxon>Frankiales</taxon>
        <taxon>Frankiaceae</taxon>
        <taxon>Parafrankia</taxon>
    </lineage>
</organism>
<proteinExistence type="predicted"/>
<dbReference type="SUPFAM" id="SSF103473">
    <property type="entry name" value="MFS general substrate transporter"/>
    <property type="match status" value="1"/>
</dbReference>
<dbReference type="Gene3D" id="1.20.1250.20">
    <property type="entry name" value="MFS general substrate transporter like domains"/>
    <property type="match status" value="1"/>
</dbReference>
<dbReference type="EMBL" id="FAOZ01000003">
    <property type="protein sequence ID" value="CUU54913.1"/>
    <property type="molecule type" value="Genomic_DNA"/>
</dbReference>
<dbReference type="Pfam" id="PF07690">
    <property type="entry name" value="MFS_1"/>
    <property type="match status" value="1"/>
</dbReference>
<protein>
    <submittedName>
        <fullName evidence="7">Predicted arabinose efflux permease, MFS family</fullName>
    </submittedName>
</protein>
<evidence type="ECO:0000256" key="4">
    <source>
        <dbReference type="ARBA" id="ARBA00022989"/>
    </source>
</evidence>
<reference evidence="8" key="1">
    <citation type="submission" date="2015-11" db="EMBL/GenBank/DDBJ databases">
        <authorList>
            <person name="Varghese N."/>
        </authorList>
    </citation>
    <scope>NUCLEOTIDE SEQUENCE [LARGE SCALE GENOMIC DNA]</scope>
    <source>
        <strain evidence="8">DSM 45899</strain>
    </source>
</reference>
<dbReference type="CDD" id="cd06173">
    <property type="entry name" value="MFS_MefA_like"/>
    <property type="match status" value="1"/>
</dbReference>
<dbReference type="AlphaFoldDB" id="A0A0S4QHB5"/>
<evidence type="ECO:0000256" key="1">
    <source>
        <dbReference type="ARBA" id="ARBA00004651"/>
    </source>
</evidence>
<feature type="transmembrane region" description="Helical" evidence="6">
    <location>
        <begin position="156"/>
        <end position="177"/>
    </location>
</feature>